<evidence type="ECO:0000313" key="3">
    <source>
        <dbReference type="EMBL" id="KAA0888286.1"/>
    </source>
</evidence>
<organism evidence="3 4">
    <name type="scientific">Oryzomonas rubra</name>
    <dbReference type="NCBI Taxonomy" id="2509454"/>
    <lineage>
        <taxon>Bacteria</taxon>
        <taxon>Pseudomonadati</taxon>
        <taxon>Thermodesulfobacteriota</taxon>
        <taxon>Desulfuromonadia</taxon>
        <taxon>Geobacterales</taxon>
        <taxon>Geobacteraceae</taxon>
        <taxon>Oryzomonas</taxon>
    </lineage>
</organism>
<dbReference type="InterPro" id="IPR001763">
    <property type="entry name" value="Rhodanese-like_dom"/>
</dbReference>
<dbReference type="Proteomes" id="UP000324298">
    <property type="component" value="Unassembled WGS sequence"/>
</dbReference>
<sequence>MKYVSALLIILTPSFLSAGQIPTVCHNELASWIKANKKLSIVDIQNAEGFRAHNYDHSLAAGNDPARLKKIAARLRSTKGRVIVVSATGGNDAVHAAESLERGGVQHSRILVLEGGMEAAAKNAACECCKPAQSGKTE</sequence>
<proteinExistence type="predicted"/>
<reference evidence="3 4" key="1">
    <citation type="submission" date="2019-04" db="EMBL/GenBank/DDBJ databases">
        <title>Geobacter ruber sp. nov., ferric-reducing bacteria isolated from paddy soil.</title>
        <authorList>
            <person name="Xu Z."/>
            <person name="Masuda Y."/>
            <person name="Itoh H."/>
            <person name="Senoo K."/>
        </authorList>
    </citation>
    <scope>NUCLEOTIDE SEQUENCE [LARGE SCALE GENOMIC DNA]</scope>
    <source>
        <strain evidence="3 4">Red88</strain>
    </source>
</reference>
<feature type="signal peptide" evidence="1">
    <location>
        <begin position="1"/>
        <end position="18"/>
    </location>
</feature>
<feature type="domain" description="Rhodanese" evidence="2">
    <location>
        <begin position="64"/>
        <end position="125"/>
    </location>
</feature>
<gene>
    <name evidence="3" type="ORF">ET418_16225</name>
</gene>
<dbReference type="RefSeq" id="WP_149309381.1">
    <property type="nucleotide sequence ID" value="NZ_SRSD01000011.1"/>
</dbReference>
<dbReference type="SUPFAM" id="SSF52821">
    <property type="entry name" value="Rhodanese/Cell cycle control phosphatase"/>
    <property type="match status" value="1"/>
</dbReference>
<dbReference type="Gene3D" id="3.40.250.10">
    <property type="entry name" value="Rhodanese-like domain"/>
    <property type="match status" value="1"/>
</dbReference>
<keyword evidence="4" id="KW-1185">Reference proteome</keyword>
<dbReference type="PROSITE" id="PS50206">
    <property type="entry name" value="RHODANESE_3"/>
    <property type="match status" value="1"/>
</dbReference>
<keyword evidence="1" id="KW-0732">Signal</keyword>
<comment type="caution">
    <text evidence="3">The sequence shown here is derived from an EMBL/GenBank/DDBJ whole genome shotgun (WGS) entry which is preliminary data.</text>
</comment>
<dbReference type="InterPro" id="IPR036873">
    <property type="entry name" value="Rhodanese-like_dom_sf"/>
</dbReference>
<dbReference type="AlphaFoldDB" id="A0A5A9X5K8"/>
<dbReference type="OrthoDB" id="9800872at2"/>
<evidence type="ECO:0000259" key="2">
    <source>
        <dbReference type="PROSITE" id="PS50206"/>
    </source>
</evidence>
<accession>A0A5A9X5K8</accession>
<protein>
    <recommendedName>
        <fullName evidence="2">Rhodanese domain-containing protein</fullName>
    </recommendedName>
</protein>
<dbReference type="EMBL" id="SRSD01000011">
    <property type="protein sequence ID" value="KAA0888286.1"/>
    <property type="molecule type" value="Genomic_DNA"/>
</dbReference>
<name>A0A5A9X5K8_9BACT</name>
<evidence type="ECO:0000313" key="4">
    <source>
        <dbReference type="Proteomes" id="UP000324298"/>
    </source>
</evidence>
<evidence type="ECO:0000256" key="1">
    <source>
        <dbReference type="SAM" id="SignalP"/>
    </source>
</evidence>
<feature type="chain" id="PRO_5022964291" description="Rhodanese domain-containing protein" evidence="1">
    <location>
        <begin position="19"/>
        <end position="138"/>
    </location>
</feature>